<protein>
    <recommendedName>
        <fullName evidence="5">HEAT domain containing protein</fullName>
    </recommendedName>
</protein>
<dbReference type="SUPFAM" id="SSF48371">
    <property type="entry name" value="ARM repeat"/>
    <property type="match status" value="1"/>
</dbReference>
<proteinExistence type="predicted"/>
<keyword evidence="2" id="KW-0472">Membrane</keyword>
<dbReference type="InterPro" id="IPR011989">
    <property type="entry name" value="ARM-like"/>
</dbReference>
<feature type="region of interest" description="Disordered" evidence="1">
    <location>
        <begin position="217"/>
        <end position="240"/>
    </location>
</feature>
<evidence type="ECO:0008006" key="5">
    <source>
        <dbReference type="Google" id="ProtNLM"/>
    </source>
</evidence>
<reference evidence="3 4" key="1">
    <citation type="journal article" date="2011" name="J. Bacteriol.">
        <title>Genome sequence of 'Pedosphaera parvula' Ellin514, an aerobic Verrucomicrobial isolate from pasture soil.</title>
        <authorList>
            <person name="Kant R."/>
            <person name="van Passel M.W."/>
            <person name="Sangwan P."/>
            <person name="Palva A."/>
            <person name="Lucas S."/>
            <person name="Copeland A."/>
            <person name="Lapidus A."/>
            <person name="Glavina Del Rio T."/>
            <person name="Dalin E."/>
            <person name="Tice H."/>
            <person name="Bruce D."/>
            <person name="Goodwin L."/>
            <person name="Pitluck S."/>
            <person name="Chertkov O."/>
            <person name="Larimer F.W."/>
            <person name="Land M.L."/>
            <person name="Hauser L."/>
            <person name="Brettin T.S."/>
            <person name="Detter J.C."/>
            <person name="Han S."/>
            <person name="de Vos W.M."/>
            <person name="Janssen P.H."/>
            <person name="Smidt H."/>
        </authorList>
    </citation>
    <scope>NUCLEOTIDE SEQUENCE [LARGE SCALE GENOMIC DNA]</scope>
    <source>
        <strain evidence="3 4">Ellin514</strain>
    </source>
</reference>
<name>B9XGR7_PEDPL</name>
<feature type="transmembrane region" description="Helical" evidence="2">
    <location>
        <begin position="27"/>
        <end position="45"/>
    </location>
</feature>
<gene>
    <name evidence="3" type="ORF">Cflav_PD4007</name>
</gene>
<keyword evidence="2" id="KW-0812">Transmembrane</keyword>
<dbReference type="Gene3D" id="1.25.10.10">
    <property type="entry name" value="Leucine-rich Repeat Variant"/>
    <property type="match status" value="1"/>
</dbReference>
<dbReference type="InterPro" id="IPR016024">
    <property type="entry name" value="ARM-type_fold"/>
</dbReference>
<comment type="caution">
    <text evidence="3">The sequence shown here is derived from an EMBL/GenBank/DDBJ whole genome shotgun (WGS) entry which is preliminary data.</text>
</comment>
<evidence type="ECO:0000313" key="4">
    <source>
        <dbReference type="Proteomes" id="UP000003688"/>
    </source>
</evidence>
<dbReference type="Proteomes" id="UP000003688">
    <property type="component" value="Unassembled WGS sequence"/>
</dbReference>
<evidence type="ECO:0000256" key="1">
    <source>
        <dbReference type="SAM" id="MobiDB-lite"/>
    </source>
</evidence>
<evidence type="ECO:0000256" key="2">
    <source>
        <dbReference type="SAM" id="Phobius"/>
    </source>
</evidence>
<feature type="compositionally biased region" description="Polar residues" evidence="1">
    <location>
        <begin position="226"/>
        <end position="240"/>
    </location>
</feature>
<evidence type="ECO:0000313" key="3">
    <source>
        <dbReference type="EMBL" id="EEF60838.1"/>
    </source>
</evidence>
<dbReference type="EMBL" id="ABOX02000013">
    <property type="protein sequence ID" value="EEF60838.1"/>
    <property type="molecule type" value="Genomic_DNA"/>
</dbReference>
<dbReference type="AlphaFoldDB" id="B9XGR7"/>
<accession>B9XGR7</accession>
<keyword evidence="4" id="KW-1185">Reference proteome</keyword>
<sequence>MASPFLLANPGGFGIVPLKTGMKSPRAITIAATLLFLGFFAFYITRPQEPSYKGRTMAQWLSAANRPGNAQSNEYRDSMVAIKAIGTNAIPTLLKYLEARDSTFTLRVNSFLPRTLRLHFNLATAHEKHEWAYLSFADLGKEGLPAVPALGELAKHPNSDTRAWTFSCLYNICPEKQTYQPILTQFLHDQDRILRLDAARTIRNLYPSEAEQLGAYKEFPELKTPPATNTLSASDSAGTK</sequence>
<keyword evidence="2" id="KW-1133">Transmembrane helix</keyword>
<organism evidence="3 4">
    <name type="scientific">Pedosphaera parvula (strain Ellin514)</name>
    <dbReference type="NCBI Taxonomy" id="320771"/>
    <lineage>
        <taxon>Bacteria</taxon>
        <taxon>Pseudomonadati</taxon>
        <taxon>Verrucomicrobiota</taxon>
        <taxon>Pedosphaerae</taxon>
        <taxon>Pedosphaerales</taxon>
        <taxon>Pedosphaeraceae</taxon>
        <taxon>Pedosphaera</taxon>
    </lineage>
</organism>
<dbReference type="STRING" id="320771.Cflav_PD4007"/>